<dbReference type="Gene3D" id="2.30.180.10">
    <property type="entry name" value="FAS1 domain"/>
    <property type="match status" value="1"/>
</dbReference>
<dbReference type="InterPro" id="IPR050904">
    <property type="entry name" value="Adhesion/Biosynth-related"/>
</dbReference>
<sequence>MQPHQVFSRGWVLISFVGLLFNNVAAVTSRSSATSIADPYNYRNVPSTYIAAKPAGVTTLLDFINSRPDLTSLASVLEQCGGFQEAFDTNPTWKFTYFAPNNDAFNQHTGTYFSTSQITPKGKWWIGNAIINHYVPNTVLNTSAFNETYQRFQTATFLFVGAQVINGNLTLNQVATVVDGDLEVTNGVVHIVDRILDPSAQIYENDLPKISQSFIPGSCSNPSLPYC</sequence>
<feature type="chain" id="PRO_5017573333" description="FAS1 domain-containing protein" evidence="1">
    <location>
        <begin position="27"/>
        <end position="227"/>
    </location>
</feature>
<feature type="non-terminal residue" evidence="3">
    <location>
        <position position="1"/>
    </location>
</feature>
<dbReference type="STRING" id="5539.A0A3E2H0P3"/>
<dbReference type="PANTHER" id="PTHR10900">
    <property type="entry name" value="PERIOSTIN-RELATED"/>
    <property type="match status" value="1"/>
</dbReference>
<name>A0A3E2H0P3_SCYLI</name>
<dbReference type="AlphaFoldDB" id="A0A3E2H0P3"/>
<comment type="caution">
    <text evidence="3">The sequence shown here is derived from an EMBL/GenBank/DDBJ whole genome shotgun (WGS) entry which is preliminary data.</text>
</comment>
<evidence type="ECO:0000313" key="4">
    <source>
        <dbReference type="Proteomes" id="UP000258309"/>
    </source>
</evidence>
<dbReference type="EMBL" id="NCSJ02000237">
    <property type="protein sequence ID" value="RFU26837.1"/>
    <property type="molecule type" value="Genomic_DNA"/>
</dbReference>
<keyword evidence="4" id="KW-1185">Reference proteome</keyword>
<organism evidence="3 4">
    <name type="scientific">Scytalidium lignicola</name>
    <name type="common">Hyphomycete</name>
    <dbReference type="NCBI Taxonomy" id="5539"/>
    <lineage>
        <taxon>Eukaryota</taxon>
        <taxon>Fungi</taxon>
        <taxon>Dikarya</taxon>
        <taxon>Ascomycota</taxon>
        <taxon>Pezizomycotina</taxon>
        <taxon>Leotiomycetes</taxon>
        <taxon>Leotiomycetes incertae sedis</taxon>
        <taxon>Scytalidium</taxon>
    </lineage>
</organism>
<accession>A0A3E2H0P3</accession>
<dbReference type="PROSITE" id="PS50213">
    <property type="entry name" value="FAS1"/>
    <property type="match status" value="1"/>
</dbReference>
<gene>
    <name evidence="3" type="ORF">B7463_g9498</name>
</gene>
<dbReference type="InterPro" id="IPR000782">
    <property type="entry name" value="FAS1_domain"/>
</dbReference>
<keyword evidence="1" id="KW-0732">Signal</keyword>
<dbReference type="SUPFAM" id="SSF82153">
    <property type="entry name" value="FAS1 domain"/>
    <property type="match status" value="1"/>
</dbReference>
<dbReference type="SMART" id="SM00554">
    <property type="entry name" value="FAS1"/>
    <property type="match status" value="1"/>
</dbReference>
<proteinExistence type="predicted"/>
<dbReference type="InterPro" id="IPR036378">
    <property type="entry name" value="FAS1_dom_sf"/>
</dbReference>
<evidence type="ECO:0000259" key="2">
    <source>
        <dbReference type="PROSITE" id="PS50213"/>
    </source>
</evidence>
<dbReference type="OMA" id="WWLGNTI"/>
<reference evidence="3 4" key="1">
    <citation type="submission" date="2018-05" db="EMBL/GenBank/DDBJ databases">
        <title>Draft genome sequence of Scytalidium lignicola DSM 105466, a ubiquitous saprotrophic fungus.</title>
        <authorList>
            <person name="Buettner E."/>
            <person name="Gebauer A.M."/>
            <person name="Hofrichter M."/>
            <person name="Liers C."/>
            <person name="Kellner H."/>
        </authorList>
    </citation>
    <scope>NUCLEOTIDE SEQUENCE [LARGE SCALE GENOMIC DNA]</scope>
    <source>
        <strain evidence="3 4">DSM 105466</strain>
    </source>
</reference>
<evidence type="ECO:0000256" key="1">
    <source>
        <dbReference type="SAM" id="SignalP"/>
    </source>
</evidence>
<dbReference type="PANTHER" id="PTHR10900:SF77">
    <property type="entry name" value="FI19380P1"/>
    <property type="match status" value="1"/>
</dbReference>
<feature type="signal peptide" evidence="1">
    <location>
        <begin position="1"/>
        <end position="26"/>
    </location>
</feature>
<dbReference type="Proteomes" id="UP000258309">
    <property type="component" value="Unassembled WGS sequence"/>
</dbReference>
<dbReference type="Pfam" id="PF02469">
    <property type="entry name" value="Fasciclin"/>
    <property type="match status" value="1"/>
</dbReference>
<evidence type="ECO:0000313" key="3">
    <source>
        <dbReference type="EMBL" id="RFU26837.1"/>
    </source>
</evidence>
<feature type="domain" description="FAS1" evidence="2">
    <location>
        <begin position="57"/>
        <end position="196"/>
    </location>
</feature>
<feature type="non-terminal residue" evidence="3">
    <location>
        <position position="227"/>
    </location>
</feature>
<protein>
    <recommendedName>
        <fullName evidence="2">FAS1 domain-containing protein</fullName>
    </recommendedName>
</protein>
<dbReference type="OrthoDB" id="286301at2759"/>